<dbReference type="STRING" id="1027249.SAMN05216179_2889"/>
<dbReference type="Pfam" id="PF01882">
    <property type="entry name" value="DUF58"/>
    <property type="match status" value="1"/>
</dbReference>
<dbReference type="InterPro" id="IPR002881">
    <property type="entry name" value="DUF58"/>
</dbReference>
<feature type="domain" description="DUF58" evidence="2">
    <location>
        <begin position="220"/>
        <end position="306"/>
    </location>
</feature>
<dbReference type="RefSeq" id="WP_073202555.1">
    <property type="nucleotide sequence ID" value="NZ_FRCZ01000006.1"/>
</dbReference>
<name>A0A1M7Q7V6_9BACI</name>
<dbReference type="EMBL" id="FRCZ01000006">
    <property type="protein sequence ID" value="SHN26686.1"/>
    <property type="molecule type" value="Genomic_DNA"/>
</dbReference>
<keyword evidence="4" id="KW-1185">Reference proteome</keyword>
<dbReference type="AlphaFoldDB" id="A0A1M7Q7V6"/>
<evidence type="ECO:0000313" key="4">
    <source>
        <dbReference type="Proteomes" id="UP000184184"/>
    </source>
</evidence>
<gene>
    <name evidence="3" type="ORF">SAMN05216179_2889</name>
</gene>
<accession>A0A1M7Q7V6</accession>
<evidence type="ECO:0000313" key="3">
    <source>
        <dbReference type="EMBL" id="SHN26686.1"/>
    </source>
</evidence>
<keyword evidence="1" id="KW-0812">Transmembrane</keyword>
<dbReference type="OrthoDB" id="140416at2"/>
<protein>
    <recommendedName>
        <fullName evidence="2">DUF58 domain-containing protein</fullName>
    </recommendedName>
</protein>
<evidence type="ECO:0000256" key="1">
    <source>
        <dbReference type="SAM" id="Phobius"/>
    </source>
</evidence>
<proteinExistence type="predicted"/>
<feature type="transmembrane region" description="Helical" evidence="1">
    <location>
        <begin position="12"/>
        <end position="37"/>
    </location>
</feature>
<keyword evidence="1" id="KW-0472">Membrane</keyword>
<organism evidence="3 4">
    <name type="scientific">Gracilibacillus kekensis</name>
    <dbReference type="NCBI Taxonomy" id="1027249"/>
    <lineage>
        <taxon>Bacteria</taxon>
        <taxon>Bacillati</taxon>
        <taxon>Bacillota</taxon>
        <taxon>Bacilli</taxon>
        <taxon>Bacillales</taxon>
        <taxon>Bacillaceae</taxon>
        <taxon>Gracilibacillus</taxon>
    </lineage>
</organism>
<reference evidence="3 4" key="1">
    <citation type="submission" date="2016-11" db="EMBL/GenBank/DDBJ databases">
        <authorList>
            <person name="Jaros S."/>
            <person name="Januszkiewicz K."/>
            <person name="Wedrychowicz H."/>
        </authorList>
    </citation>
    <scope>NUCLEOTIDE SEQUENCE [LARGE SCALE GENOMIC DNA]</scope>
    <source>
        <strain evidence="3 4">CGMCC 1.10681</strain>
    </source>
</reference>
<dbReference type="Proteomes" id="UP000184184">
    <property type="component" value="Unassembled WGS sequence"/>
</dbReference>
<keyword evidence="1" id="KW-1133">Transmembrane helix</keyword>
<sequence>MKALLRKIVTEVQLFFLLGFLFVFSMFQGGFVSWFLFYSMSPIILYMMMLPFYPLQYWEIDRHLSNRYLQAGGKLDINITINRKFPFPLFFLIVEEDYPESLQFQDIGKKKYQNITEQAGFERKRRWKKVIYPGFKRHIAITYPLDHLPRGKHQLSQVHLKVGDPFGFVEAAYTIDLPQEFHVYPAIQEIKWKHYSLSLEEGASPSHMHDEKLTNVVSGVREYIPGDRFSWIDWKTTARKNTVMTKEFEQEKDSSMALILDVDGLQNQRHLVFEAAIEWTVSILHTIRKKNQNVSFYTLGKDVKYFSNQQLQFQFPIVQNYLATVKQEHEVPLAQKIVSSIPELAKGSTVLFVITHLDEILVDRFVAWKGQEYIVMICYIVAEKDHQLHQEQLIKSLRLKNISVQIITDKQLQKEQWEVNPSR</sequence>
<dbReference type="PANTHER" id="PTHR34351">
    <property type="entry name" value="SLR1927 PROTEIN-RELATED"/>
    <property type="match status" value="1"/>
</dbReference>
<evidence type="ECO:0000259" key="2">
    <source>
        <dbReference type="Pfam" id="PF01882"/>
    </source>
</evidence>
<dbReference type="PANTHER" id="PTHR34351:SF2">
    <property type="entry name" value="DUF58 DOMAIN-CONTAINING PROTEIN"/>
    <property type="match status" value="1"/>
</dbReference>